<evidence type="ECO:0000313" key="6">
    <source>
        <dbReference type="EMBL" id="MFC4096522.1"/>
    </source>
</evidence>
<dbReference type="GO" id="GO:0008168">
    <property type="term" value="F:methyltransferase activity"/>
    <property type="evidence" value="ECO:0007669"/>
    <property type="project" value="UniProtKB-KW"/>
</dbReference>
<dbReference type="PANTHER" id="PTHR44307">
    <property type="entry name" value="PHOSPHOETHANOLAMINE METHYLTRANSFERASE"/>
    <property type="match status" value="1"/>
</dbReference>
<comment type="pathway">
    <text evidence="1">Lipid metabolism.</text>
</comment>
<dbReference type="InterPro" id="IPR029063">
    <property type="entry name" value="SAM-dependent_MTases_sf"/>
</dbReference>
<evidence type="ECO:0000313" key="7">
    <source>
        <dbReference type="Proteomes" id="UP001595814"/>
    </source>
</evidence>
<evidence type="ECO:0000256" key="1">
    <source>
        <dbReference type="ARBA" id="ARBA00005189"/>
    </source>
</evidence>
<dbReference type="EC" id="2.1.1.-" evidence="6"/>
<dbReference type="RefSeq" id="WP_192463465.1">
    <property type="nucleotide sequence ID" value="NZ_JACYFJ010000008.1"/>
</dbReference>
<accession>A0ABV8JQE8</accession>
<keyword evidence="2 6" id="KW-0489">Methyltransferase</keyword>
<organism evidence="6 7">
    <name type="scientific">Euzebyella saccharophila</name>
    <dbReference type="NCBI Taxonomy" id="679664"/>
    <lineage>
        <taxon>Bacteria</taxon>
        <taxon>Pseudomonadati</taxon>
        <taxon>Bacteroidota</taxon>
        <taxon>Flavobacteriia</taxon>
        <taxon>Flavobacteriales</taxon>
        <taxon>Flavobacteriaceae</taxon>
        <taxon>Euzebyella</taxon>
    </lineage>
</organism>
<comment type="pathway">
    <text evidence="4">Phospholipid metabolism.</text>
</comment>
<dbReference type="CDD" id="cd02440">
    <property type="entry name" value="AdoMet_MTases"/>
    <property type="match status" value="1"/>
</dbReference>
<evidence type="ECO:0000256" key="2">
    <source>
        <dbReference type="ARBA" id="ARBA00022603"/>
    </source>
</evidence>
<dbReference type="Pfam" id="PF08241">
    <property type="entry name" value="Methyltransf_11"/>
    <property type="match status" value="1"/>
</dbReference>
<dbReference type="SUPFAM" id="SSF53335">
    <property type="entry name" value="S-adenosyl-L-methionine-dependent methyltransferases"/>
    <property type="match status" value="1"/>
</dbReference>
<gene>
    <name evidence="6" type="ORF">ACFOUT_11600</name>
</gene>
<protein>
    <submittedName>
        <fullName evidence="6">Class I SAM-dependent methyltransferase</fullName>
        <ecNumber evidence="6">2.1.1.-</ecNumber>
    </submittedName>
</protein>
<evidence type="ECO:0000256" key="3">
    <source>
        <dbReference type="ARBA" id="ARBA00022679"/>
    </source>
</evidence>
<keyword evidence="7" id="KW-1185">Reference proteome</keyword>
<dbReference type="EMBL" id="JBHSAW010000008">
    <property type="protein sequence ID" value="MFC4096522.1"/>
    <property type="molecule type" value="Genomic_DNA"/>
</dbReference>
<dbReference type="InterPro" id="IPR013216">
    <property type="entry name" value="Methyltransf_11"/>
</dbReference>
<dbReference type="GO" id="GO:0032259">
    <property type="term" value="P:methylation"/>
    <property type="evidence" value="ECO:0007669"/>
    <property type="project" value="UniProtKB-KW"/>
</dbReference>
<evidence type="ECO:0000256" key="4">
    <source>
        <dbReference type="ARBA" id="ARBA00025707"/>
    </source>
</evidence>
<proteinExistence type="predicted"/>
<sequence length="276" mass="31388">MANQKKLISKNVKDFYNQASEETRLENGMGIFEFERVKALIEKHLRKPNMIILDVGGGTGKYAEWLSDLGHQVHLVEPVMKHIKLAQKRAKKSKNGFSVKVGASQQLDYPNEFADLILLHGPLYHLQNPKDRAQTITEALRVLKPGGTVLGFAINYTASTLVGLLHGYIQDKNFFNMCKEELTSSKHFPPKQFPGLMGEAYYHRPEELKKEFQEAGFTHNQLTAVEGMTWLDKDYFSSMLHPKNRKTLSELLSITENDENLLAFSPHMMIASKKPN</sequence>
<dbReference type="PANTHER" id="PTHR44307:SF2">
    <property type="entry name" value="PHOSPHOETHANOLAMINE METHYLTRANSFERASE ISOFORM X1"/>
    <property type="match status" value="1"/>
</dbReference>
<keyword evidence="3 6" id="KW-0808">Transferase</keyword>
<evidence type="ECO:0000259" key="5">
    <source>
        <dbReference type="Pfam" id="PF08241"/>
    </source>
</evidence>
<name>A0ABV8JQE8_9FLAO</name>
<dbReference type="Gene3D" id="3.40.50.150">
    <property type="entry name" value="Vaccinia Virus protein VP39"/>
    <property type="match status" value="1"/>
</dbReference>
<dbReference type="Proteomes" id="UP001595814">
    <property type="component" value="Unassembled WGS sequence"/>
</dbReference>
<reference evidence="7" key="1">
    <citation type="journal article" date="2019" name="Int. J. Syst. Evol. Microbiol.">
        <title>The Global Catalogue of Microorganisms (GCM) 10K type strain sequencing project: providing services to taxonomists for standard genome sequencing and annotation.</title>
        <authorList>
            <consortium name="The Broad Institute Genomics Platform"/>
            <consortium name="The Broad Institute Genome Sequencing Center for Infectious Disease"/>
            <person name="Wu L."/>
            <person name="Ma J."/>
        </authorList>
    </citation>
    <scope>NUCLEOTIDE SEQUENCE [LARGE SCALE GENOMIC DNA]</scope>
    <source>
        <strain evidence="7">CECT 7477</strain>
    </source>
</reference>
<feature type="domain" description="Methyltransferase type 11" evidence="5">
    <location>
        <begin position="53"/>
        <end position="150"/>
    </location>
</feature>
<comment type="caution">
    <text evidence="6">The sequence shown here is derived from an EMBL/GenBank/DDBJ whole genome shotgun (WGS) entry which is preliminary data.</text>
</comment>